<organism evidence="1 2">
    <name type="scientific">Idiomarina aquatica</name>
    <dbReference type="NCBI Taxonomy" id="1327752"/>
    <lineage>
        <taxon>Bacteria</taxon>
        <taxon>Pseudomonadati</taxon>
        <taxon>Pseudomonadota</taxon>
        <taxon>Gammaproteobacteria</taxon>
        <taxon>Alteromonadales</taxon>
        <taxon>Idiomarinaceae</taxon>
        <taxon>Idiomarina</taxon>
    </lineage>
</organism>
<evidence type="ECO:0000313" key="2">
    <source>
        <dbReference type="Proteomes" id="UP000286680"/>
    </source>
</evidence>
<reference evidence="2" key="1">
    <citation type="journal article" date="2018" name="Front. Microbiol.">
        <title>Genome-Based Analysis Reveals the Taxonomy and Diversity of the Family Idiomarinaceae.</title>
        <authorList>
            <person name="Liu Y."/>
            <person name="Lai Q."/>
            <person name="Shao Z."/>
        </authorList>
    </citation>
    <scope>NUCLEOTIDE SEQUENCE [LARGE SCALE GENOMIC DNA]</scope>
    <source>
        <strain evidence="2">SN-14</strain>
    </source>
</reference>
<sequence>MIIRLFTPMDIIKVHNAMHPETIHQPNFAQLVDICEAIDRKYGDYSVNLDSTYSIAAEYGVRLAHLHWTEDINRASETAFAVCLLFLNQYGIPMKGNDQILFNVMRDGWTTVDKFAPRLMLEYANTIINDSVEPLTAGEALEMTKRSIQSTIRLRPLTRGLPSLRKHFTVSGSKGVQWDNFVND</sequence>
<dbReference type="RefSeq" id="WP_126820352.1">
    <property type="nucleotide sequence ID" value="NZ_PIPS01000004.1"/>
</dbReference>
<dbReference type="Proteomes" id="UP000286680">
    <property type="component" value="Unassembled WGS sequence"/>
</dbReference>
<accession>A0AA94EDJ8</accession>
<dbReference type="EMBL" id="PIPS01000004">
    <property type="protein sequence ID" value="RUO40296.1"/>
    <property type="molecule type" value="Genomic_DNA"/>
</dbReference>
<keyword evidence="2" id="KW-1185">Reference proteome</keyword>
<comment type="caution">
    <text evidence="1">The sequence shown here is derived from an EMBL/GenBank/DDBJ whole genome shotgun (WGS) entry which is preliminary data.</text>
</comment>
<protein>
    <submittedName>
        <fullName evidence="1">Uncharacterized protein</fullName>
    </submittedName>
</protein>
<evidence type="ECO:0000313" key="1">
    <source>
        <dbReference type="EMBL" id="RUO40296.1"/>
    </source>
</evidence>
<dbReference type="AlphaFoldDB" id="A0AA94EDJ8"/>
<name>A0AA94EDJ8_9GAMM</name>
<proteinExistence type="predicted"/>
<gene>
    <name evidence="1" type="ORF">CWE23_11870</name>
</gene>